<dbReference type="KEGG" id="lrs:PX52LOC_00159"/>
<keyword evidence="2" id="KW-1185">Reference proteome</keyword>
<dbReference type="EMBL" id="CP042425">
    <property type="protein sequence ID" value="QEL13305.1"/>
    <property type="molecule type" value="Genomic_DNA"/>
</dbReference>
<proteinExistence type="predicted"/>
<sequence length="96" mass="10683">MTTEELLTAIRERLTGGHGFDDLLARLSQSVALLQDRLASADADERERARIDGAQLQQEIAKLTEFGENRLNGLHTEVTALVRKGSLDRLYGTTHH</sequence>
<name>A0A5C1A4R8_9BACT</name>
<dbReference type="RefSeq" id="WP_149108284.1">
    <property type="nucleotide sequence ID" value="NZ_CP042425.1"/>
</dbReference>
<dbReference type="Proteomes" id="UP000324974">
    <property type="component" value="Chromosome"/>
</dbReference>
<organism evidence="1 2">
    <name type="scientific">Limnoglobus roseus</name>
    <dbReference type="NCBI Taxonomy" id="2598579"/>
    <lineage>
        <taxon>Bacteria</taxon>
        <taxon>Pseudomonadati</taxon>
        <taxon>Planctomycetota</taxon>
        <taxon>Planctomycetia</taxon>
        <taxon>Gemmatales</taxon>
        <taxon>Gemmataceae</taxon>
        <taxon>Limnoglobus</taxon>
    </lineage>
</organism>
<gene>
    <name evidence="1" type="ORF">PX52LOC_00159</name>
</gene>
<reference evidence="2" key="1">
    <citation type="submission" date="2019-08" db="EMBL/GenBank/DDBJ databases">
        <title>Limnoglobus roseus gen. nov., sp. nov., a novel freshwater planctomycete with a giant genome from the family Gemmataceae.</title>
        <authorList>
            <person name="Kulichevskaya I.S."/>
            <person name="Naumoff D.G."/>
            <person name="Miroshnikov K."/>
            <person name="Ivanova A."/>
            <person name="Philippov D.A."/>
            <person name="Hakobyan A."/>
            <person name="Rijpstra I.C."/>
            <person name="Sinninghe Damste J.S."/>
            <person name="Liesack W."/>
            <person name="Dedysh S.N."/>
        </authorList>
    </citation>
    <scope>NUCLEOTIDE SEQUENCE [LARGE SCALE GENOMIC DNA]</scope>
    <source>
        <strain evidence="2">PX52</strain>
    </source>
</reference>
<dbReference type="AlphaFoldDB" id="A0A5C1A4R8"/>
<evidence type="ECO:0000313" key="2">
    <source>
        <dbReference type="Proteomes" id="UP000324974"/>
    </source>
</evidence>
<protein>
    <submittedName>
        <fullName evidence="1">Uncharacterized protein</fullName>
    </submittedName>
</protein>
<accession>A0A5C1A4R8</accession>
<evidence type="ECO:0000313" key="1">
    <source>
        <dbReference type="EMBL" id="QEL13305.1"/>
    </source>
</evidence>